<dbReference type="RefSeq" id="WP_034570858.1">
    <property type="nucleotide sequence ID" value="NZ_JRMP02000023.1"/>
</dbReference>
<keyword evidence="1" id="KW-0472">Membrane</keyword>
<organism evidence="3 4">
    <name type="scientific">Helicobacter saguini</name>
    <dbReference type="NCBI Taxonomy" id="1548018"/>
    <lineage>
        <taxon>Bacteria</taxon>
        <taxon>Pseudomonadati</taxon>
        <taxon>Campylobacterota</taxon>
        <taxon>Epsilonproteobacteria</taxon>
        <taxon>Campylobacterales</taxon>
        <taxon>Helicobacteraceae</taxon>
        <taxon>Helicobacter</taxon>
    </lineage>
</organism>
<dbReference type="EMBL" id="JRMP02000023">
    <property type="protein sequence ID" value="TLD92155.1"/>
    <property type="molecule type" value="Genomic_DNA"/>
</dbReference>
<dbReference type="Proteomes" id="UP000477070">
    <property type="component" value="Unassembled WGS sequence"/>
</dbReference>
<dbReference type="OrthoDB" id="5330082at2"/>
<name>A0A347VRD2_9HELI</name>
<evidence type="ECO:0000313" key="5">
    <source>
        <dbReference type="Proteomes" id="UP000477070"/>
    </source>
</evidence>
<comment type="caution">
    <text evidence="3">The sequence shown here is derived from an EMBL/GenBank/DDBJ whole genome shotgun (WGS) entry which is preliminary data.</text>
</comment>
<evidence type="ECO:0000313" key="4">
    <source>
        <dbReference type="Proteomes" id="UP000029714"/>
    </source>
</evidence>
<protein>
    <submittedName>
        <fullName evidence="3">Uncharacterized protein</fullName>
    </submittedName>
</protein>
<gene>
    <name evidence="2" type="ORF">DCO61_01515</name>
    <name evidence="3" type="ORF">LS64_010715</name>
</gene>
<evidence type="ECO:0000313" key="3">
    <source>
        <dbReference type="EMBL" id="TLD92155.1"/>
    </source>
</evidence>
<reference evidence="3 4" key="1">
    <citation type="journal article" date="2014" name="Genome Announc.">
        <title>Draft genome sequences of eight enterohepatic helicobacter species isolated from both laboratory and wild rodents.</title>
        <authorList>
            <person name="Sheh A."/>
            <person name="Shen Z."/>
            <person name="Fox J.G."/>
        </authorList>
    </citation>
    <scope>NUCLEOTIDE SEQUENCE [LARGE SCALE GENOMIC DNA]</scope>
    <source>
        <strain evidence="3 4">MIT 97-6194</strain>
    </source>
</reference>
<dbReference type="Proteomes" id="UP000029714">
    <property type="component" value="Unassembled WGS sequence"/>
</dbReference>
<keyword evidence="1" id="KW-0812">Transmembrane</keyword>
<feature type="transmembrane region" description="Helical" evidence="1">
    <location>
        <begin position="45"/>
        <end position="65"/>
    </location>
</feature>
<keyword evidence="4" id="KW-1185">Reference proteome</keyword>
<reference evidence="3" key="3">
    <citation type="submission" date="2018-04" db="EMBL/GenBank/DDBJ databases">
        <authorList>
            <person name="Sheh A."/>
            <person name="Shen Z."/>
            <person name="Mannion A.J."/>
            <person name="Fox J.G."/>
        </authorList>
    </citation>
    <scope>NUCLEOTIDE SEQUENCE</scope>
    <source>
        <strain evidence="3">MIT 97-6194</strain>
    </source>
</reference>
<accession>A0A347VRD2</accession>
<reference evidence="3 4" key="2">
    <citation type="journal article" date="2016" name="Infect. Immun.">
        <title>Helicobacter saguini, a Novel Helicobacter Isolated from Cotton-Top Tamarins with Ulcerative Colitis, Has Proinflammatory Properties and Induces Typhlocolitis and Dysplasia in Gnotobiotic IL-10-/- Mice.</title>
        <authorList>
            <person name="Shen Z."/>
            <person name="Mannion A."/>
            <person name="Whary M.T."/>
            <person name="Muthupalani S."/>
            <person name="Sheh A."/>
            <person name="Feng Y."/>
            <person name="Gong G."/>
            <person name="Vandamme P."/>
            <person name="Holcombe H.R."/>
            <person name="Paster B.J."/>
            <person name="Fox J.G."/>
        </authorList>
    </citation>
    <scope>NUCLEOTIDE SEQUENCE [LARGE SCALE GENOMIC DNA]</scope>
    <source>
        <strain evidence="3 4">MIT 97-6194</strain>
    </source>
</reference>
<sequence>MAFKVICEHCGDSINKITNEVGGNLLGYRMVECKHCHTQYKHYRYLLEIVFIVISSALTIILEYYNITDLWVNIFIFYILIRMFAIYLIPLKNKFDTAYLEE</sequence>
<feature type="transmembrane region" description="Helical" evidence="1">
    <location>
        <begin position="71"/>
        <end position="89"/>
    </location>
</feature>
<keyword evidence="1" id="KW-1133">Transmembrane helix</keyword>
<dbReference type="AlphaFoldDB" id="A0A347VRD2"/>
<evidence type="ECO:0000313" key="2">
    <source>
        <dbReference type="EMBL" id="MWV68739.1"/>
    </source>
</evidence>
<reference evidence="2 5" key="4">
    <citation type="submission" date="2019-12" db="EMBL/GenBank/DDBJ databases">
        <title>Multi-Generational Helicobacter saguini Isolates.</title>
        <authorList>
            <person name="Mannion A."/>
            <person name="Shen Z."/>
            <person name="Fox J.G."/>
        </authorList>
    </citation>
    <scope>NUCLEOTIDE SEQUENCE [LARGE SCALE GENOMIC DNA]</scope>
    <source>
        <strain evidence="2">16-048</strain>
        <strain evidence="5">16-048 (F4)</strain>
    </source>
</reference>
<proteinExistence type="predicted"/>
<dbReference type="EMBL" id="QBIU01000001">
    <property type="protein sequence ID" value="MWV68739.1"/>
    <property type="molecule type" value="Genomic_DNA"/>
</dbReference>
<dbReference type="STRING" id="1548018.LS64_03830"/>
<evidence type="ECO:0000256" key="1">
    <source>
        <dbReference type="SAM" id="Phobius"/>
    </source>
</evidence>